<name>A0A222P5K2_9GAMM</name>
<dbReference type="KEGG" id="lcd:clem_13005"/>
<evidence type="ECO:0000259" key="2">
    <source>
        <dbReference type="Pfam" id="PF22035"/>
    </source>
</evidence>
<evidence type="ECO:0000259" key="1">
    <source>
        <dbReference type="Pfam" id="PF18534"/>
    </source>
</evidence>
<reference evidence="3 4" key="1">
    <citation type="submission" date="2016-07" db="EMBL/GenBank/DDBJ databases">
        <authorList>
            <person name="Hassler H."/>
        </authorList>
    </citation>
    <scope>NUCLEOTIDE SEQUENCE [LARGE SCALE GENOMIC DNA]</scope>
    <source>
        <strain evidence="3 4">CDC-D5610</strain>
    </source>
</reference>
<protein>
    <submittedName>
        <fullName evidence="3">Uncharacterized protein</fullName>
    </submittedName>
</protein>
<gene>
    <name evidence="3" type="ORF">clem_13005</name>
</gene>
<dbReference type="Pfam" id="PF18534">
    <property type="entry name" value="HBD"/>
    <property type="match status" value="1"/>
</dbReference>
<dbReference type="Pfam" id="PF22035">
    <property type="entry name" value="Lpg0393_VPS9"/>
    <property type="match status" value="1"/>
</dbReference>
<sequence length="286" mass="32928">MQATERYLELLRQGDYLGALQWIKCLISHYSVADCDADTLLQLAIFELVQHNLSSEDFSHIELLYTLLYEQLPPFVEQIGYNAAVFCTAAMQYLVFKENDLLDFYRTSQCLDAKGVKAWLQRDPGEFDSAKNSDLLMEKYSALDKSVVSLKKQAQITRNKINYILQCQAMLKEYVIKLASAENKEGFYPVRQGLINSLHRFVMEKTITTPDVIETLNRFAEKILKMEPALWEKEILDQLIVKNKESFFSSFFDSSAGRFQFFVVKVISSILPIAESESVEHPSRPE</sequence>
<proteinExistence type="predicted"/>
<dbReference type="Proteomes" id="UP000201728">
    <property type="component" value="Chromosome"/>
</dbReference>
<keyword evidence="4" id="KW-1185">Reference proteome</keyword>
<dbReference type="OrthoDB" id="5648585at2"/>
<dbReference type="AlphaFoldDB" id="A0A222P5K2"/>
<organism evidence="3 4">
    <name type="scientific">Legionella clemsonensis</name>
    <dbReference type="NCBI Taxonomy" id="1867846"/>
    <lineage>
        <taxon>Bacteria</taxon>
        <taxon>Pseudomonadati</taxon>
        <taxon>Pseudomonadota</taxon>
        <taxon>Gammaproteobacteria</taxon>
        <taxon>Legionellales</taxon>
        <taxon>Legionellaceae</taxon>
        <taxon>Legionella</taxon>
    </lineage>
</organism>
<feature type="domain" description="Lpg0393-like VPS9-like" evidence="2">
    <location>
        <begin position="4"/>
        <end position="147"/>
    </location>
</feature>
<dbReference type="EMBL" id="CP016397">
    <property type="protein sequence ID" value="ASQ47134.1"/>
    <property type="molecule type" value="Genomic_DNA"/>
</dbReference>
<dbReference type="InterPro" id="IPR054178">
    <property type="entry name" value="Lpg0393-like_VPS9"/>
</dbReference>
<accession>A0A222P5K2</accession>
<dbReference type="RefSeq" id="WP_094091907.1">
    <property type="nucleotide sequence ID" value="NZ_CP016397.1"/>
</dbReference>
<evidence type="ECO:0000313" key="4">
    <source>
        <dbReference type="Proteomes" id="UP000201728"/>
    </source>
</evidence>
<feature type="domain" description="Lpg0393 helical bundle" evidence="1">
    <location>
        <begin position="166"/>
        <end position="241"/>
    </location>
</feature>
<evidence type="ECO:0000313" key="3">
    <source>
        <dbReference type="EMBL" id="ASQ47134.1"/>
    </source>
</evidence>
<dbReference type="InterPro" id="IPR041321">
    <property type="entry name" value="Lpg0393_HBD"/>
</dbReference>